<evidence type="ECO:0000313" key="2">
    <source>
        <dbReference type="Proteomes" id="UP001500051"/>
    </source>
</evidence>
<keyword evidence="2" id="KW-1185">Reference proteome</keyword>
<sequence length="66" mass="7269">MSSTIDDVLQDLRTTASSDADKGSTLEQLMAEFLRTDPICADQFENVYLLEPVAGSSSTPEEQRDE</sequence>
<gene>
    <name evidence="1" type="ORF">GCM10022204_36150</name>
</gene>
<dbReference type="Proteomes" id="UP001500051">
    <property type="component" value="Unassembled WGS sequence"/>
</dbReference>
<accession>A0ABP7E3J2</accession>
<evidence type="ECO:0000313" key="1">
    <source>
        <dbReference type="EMBL" id="GAA3713828.1"/>
    </source>
</evidence>
<organism evidence="1 2">
    <name type="scientific">Microlunatus aurantiacus</name>
    <dbReference type="NCBI Taxonomy" id="446786"/>
    <lineage>
        <taxon>Bacteria</taxon>
        <taxon>Bacillati</taxon>
        <taxon>Actinomycetota</taxon>
        <taxon>Actinomycetes</taxon>
        <taxon>Propionibacteriales</taxon>
        <taxon>Propionibacteriaceae</taxon>
        <taxon>Microlunatus</taxon>
    </lineage>
</organism>
<comment type="caution">
    <text evidence="1">The sequence shown here is derived from an EMBL/GenBank/DDBJ whole genome shotgun (WGS) entry which is preliminary data.</text>
</comment>
<dbReference type="RefSeq" id="WP_344813856.1">
    <property type="nucleotide sequence ID" value="NZ_BAAAYX010000017.1"/>
</dbReference>
<name>A0ABP7E3J2_9ACTN</name>
<dbReference type="EMBL" id="BAAAYX010000017">
    <property type="protein sequence ID" value="GAA3713828.1"/>
    <property type="molecule type" value="Genomic_DNA"/>
</dbReference>
<protein>
    <submittedName>
        <fullName evidence="1">Uncharacterized protein</fullName>
    </submittedName>
</protein>
<proteinExistence type="predicted"/>
<reference evidence="2" key="1">
    <citation type="journal article" date="2019" name="Int. J. Syst. Evol. Microbiol.">
        <title>The Global Catalogue of Microorganisms (GCM) 10K type strain sequencing project: providing services to taxonomists for standard genome sequencing and annotation.</title>
        <authorList>
            <consortium name="The Broad Institute Genomics Platform"/>
            <consortium name="The Broad Institute Genome Sequencing Center for Infectious Disease"/>
            <person name="Wu L."/>
            <person name="Ma J."/>
        </authorList>
    </citation>
    <scope>NUCLEOTIDE SEQUENCE [LARGE SCALE GENOMIC DNA]</scope>
    <source>
        <strain evidence="2">JCM 16548</strain>
    </source>
</reference>